<evidence type="ECO:0000313" key="2">
    <source>
        <dbReference type="EMBL" id="RZD18964.1"/>
    </source>
</evidence>
<dbReference type="EMBL" id="SGBB01000004">
    <property type="protein sequence ID" value="RZD18964.1"/>
    <property type="molecule type" value="Genomic_DNA"/>
</dbReference>
<organism evidence="2 3">
    <name type="scientific">Candidatus Acididesulfobacter diazotrophicus</name>
    <dbReference type="NCBI Taxonomy" id="2597226"/>
    <lineage>
        <taxon>Bacteria</taxon>
        <taxon>Deltaproteobacteria</taxon>
        <taxon>Candidatus Acidulodesulfobacterales</taxon>
        <taxon>Candidatus Acididesulfobacter</taxon>
    </lineage>
</organism>
<name>A0A519BNW4_9DELT</name>
<dbReference type="Pfam" id="PF26309">
    <property type="entry name" value="DUF8082"/>
    <property type="match status" value="1"/>
</dbReference>
<accession>A0A519BNW4</accession>
<gene>
    <name evidence="2" type="ORF">EVG15_03905</name>
</gene>
<protein>
    <recommendedName>
        <fullName evidence="1">DUF8082 domain-containing protein</fullName>
    </recommendedName>
</protein>
<evidence type="ECO:0000313" key="3">
    <source>
        <dbReference type="Proteomes" id="UP000319296"/>
    </source>
</evidence>
<evidence type="ECO:0000259" key="1">
    <source>
        <dbReference type="Pfam" id="PF26309"/>
    </source>
</evidence>
<feature type="domain" description="DUF8082" evidence="1">
    <location>
        <begin position="182"/>
        <end position="247"/>
    </location>
</feature>
<sequence>MDNKDKSIIEKLLSISGVEACAISSLDGDVLQFSSNSEDLKESDIKRASAEISKLFSSYSISSIEISSLFLSFQSHNVILHSFGSGFIFIASKKNSNVNLVKMETSYLESEFIKIVNRSLGDLSSNSSFFKNNMQETAAYETNKTFPTFDDNFTQSNGPFSNSTNDANNRINNIIPINVIIAIKDLFANSLGPIAFIIFESKIKELNQAIDNFNYQYIDEFIKLLSKEIEDENDRILFVKNVRNILKTIQ</sequence>
<proteinExistence type="predicted"/>
<dbReference type="Proteomes" id="UP000319296">
    <property type="component" value="Unassembled WGS sequence"/>
</dbReference>
<comment type="caution">
    <text evidence="2">The sequence shown here is derived from an EMBL/GenBank/DDBJ whole genome shotgun (WGS) entry which is preliminary data.</text>
</comment>
<dbReference type="AlphaFoldDB" id="A0A519BNW4"/>
<reference evidence="2 3" key="1">
    <citation type="journal article" date="2019" name="ISME J.">
        <title>Insights into ecological role of a new deltaproteobacterial order Candidatus Acidulodesulfobacterales by metagenomics and metatranscriptomics.</title>
        <authorList>
            <person name="Tan S."/>
            <person name="Liu J."/>
            <person name="Fang Y."/>
            <person name="Hedlund B.P."/>
            <person name="Lian Z.H."/>
            <person name="Huang L.Y."/>
            <person name="Li J.T."/>
            <person name="Huang L.N."/>
            <person name="Li W.J."/>
            <person name="Jiang H.C."/>
            <person name="Dong H.L."/>
            <person name="Shu W.S."/>
        </authorList>
    </citation>
    <scope>NUCLEOTIDE SEQUENCE [LARGE SCALE GENOMIC DNA]</scope>
    <source>
        <strain evidence="2">AP1</strain>
    </source>
</reference>
<dbReference type="InterPro" id="IPR058395">
    <property type="entry name" value="DUF8082"/>
</dbReference>